<sequence length="204" mass="22932">MNNLVFLAGASGNTKFWTPLIEKLPESYTKQVIAYPSFHGEPAHPDINSFDDLTSYVIEQIQQPSILIAQSMGGIFAIAAALKKTHLIKGLVLIATSGGINLDQFQVQDWRQGYQAEYLQYPDWFVTANIAYENSLTDIDIKTLLIWGDQDLISPVPVGQYLNRILKNSTLYIVKNGDHQLAEKYANEVSLQIKHYLEELSLSN</sequence>
<gene>
    <name evidence="2" type="primary">rutD_2</name>
    <name evidence="2" type="ORF">AVENLUH5627_02982</name>
</gene>
<evidence type="ECO:0000313" key="2">
    <source>
        <dbReference type="EMBL" id="KXZ64783.1"/>
    </source>
</evidence>
<accession>A0A150HKX1</accession>
<organism evidence="2 3">
    <name type="scientific">Acinetobacter venetianus</name>
    <dbReference type="NCBI Taxonomy" id="52133"/>
    <lineage>
        <taxon>Bacteria</taxon>
        <taxon>Pseudomonadati</taxon>
        <taxon>Pseudomonadota</taxon>
        <taxon>Gammaproteobacteria</taxon>
        <taxon>Moraxellales</taxon>
        <taxon>Moraxellaceae</taxon>
        <taxon>Acinetobacter</taxon>
    </lineage>
</organism>
<dbReference type="PATRIC" id="fig|52133.18.peg.3055"/>
<reference evidence="2 3" key="1">
    <citation type="journal article" date="2016" name="Sci. Rep.">
        <title>Genomic and phenotypic characterization of the species Acinetobacter venetianus.</title>
        <authorList>
            <person name="Fondi M."/>
            <person name="Maida I."/>
            <person name="Perrin E."/>
            <person name="Orlandini V."/>
            <person name="La Torre L."/>
            <person name="Bosi E."/>
            <person name="Negroni A."/>
            <person name="Zanaroli G."/>
            <person name="Fava F."/>
            <person name="Decorosi F."/>
            <person name="Giovannetti L."/>
            <person name="Viti C."/>
            <person name="Vaneechoutte M."/>
            <person name="Dijkshoorn L."/>
            <person name="Fani R."/>
        </authorList>
    </citation>
    <scope>NUCLEOTIDE SEQUENCE [LARGE SCALE GENOMIC DNA]</scope>
    <source>
        <strain evidence="2 3">LUH5627</strain>
    </source>
</reference>
<dbReference type="SUPFAM" id="SSF53474">
    <property type="entry name" value="alpha/beta-Hydrolases"/>
    <property type="match status" value="1"/>
</dbReference>
<dbReference type="PANTHER" id="PTHR46438">
    <property type="entry name" value="ALPHA/BETA-HYDROLASES SUPERFAMILY PROTEIN"/>
    <property type="match status" value="1"/>
</dbReference>
<dbReference type="InterPro" id="IPR000073">
    <property type="entry name" value="AB_hydrolase_1"/>
</dbReference>
<name>A0A150HKX1_9GAMM</name>
<dbReference type="EMBL" id="JRUE01000225">
    <property type="protein sequence ID" value="KXZ64783.1"/>
    <property type="molecule type" value="Genomic_DNA"/>
</dbReference>
<keyword evidence="2" id="KW-0378">Hydrolase</keyword>
<dbReference type="AlphaFoldDB" id="A0A150HKX1"/>
<dbReference type="Gene3D" id="3.40.50.1820">
    <property type="entry name" value="alpha/beta hydrolase"/>
    <property type="match status" value="1"/>
</dbReference>
<dbReference type="InterPro" id="IPR029058">
    <property type="entry name" value="AB_hydrolase_fold"/>
</dbReference>
<dbReference type="GO" id="GO:0016787">
    <property type="term" value="F:hydrolase activity"/>
    <property type="evidence" value="ECO:0007669"/>
    <property type="project" value="UniProtKB-KW"/>
</dbReference>
<proteinExistence type="predicted"/>
<feature type="domain" description="AB hydrolase-1" evidence="1">
    <location>
        <begin position="4"/>
        <end position="110"/>
    </location>
</feature>
<dbReference type="RefSeq" id="WP_061519559.1">
    <property type="nucleotide sequence ID" value="NZ_JRUE01000225.1"/>
</dbReference>
<evidence type="ECO:0000313" key="3">
    <source>
        <dbReference type="Proteomes" id="UP000075680"/>
    </source>
</evidence>
<dbReference type="Proteomes" id="UP000075680">
    <property type="component" value="Unassembled WGS sequence"/>
</dbReference>
<dbReference type="Pfam" id="PF00561">
    <property type="entry name" value="Abhydrolase_1"/>
    <property type="match status" value="1"/>
</dbReference>
<evidence type="ECO:0000259" key="1">
    <source>
        <dbReference type="Pfam" id="PF00561"/>
    </source>
</evidence>
<protein>
    <submittedName>
        <fullName evidence="2">Putative aminoacrylate hydrolase RutD</fullName>
    </submittedName>
</protein>
<comment type="caution">
    <text evidence="2">The sequence shown here is derived from an EMBL/GenBank/DDBJ whole genome shotgun (WGS) entry which is preliminary data.</text>
</comment>